<sequence length="350" mass="39354">MDPQVPPATPKKRRRGVELENIIKALDVKPKDYEAAWNNLKARLTEAYTPGHAPTLAPASLGSIDKALKLFGLREVNTALFTDVKVFPIPPHLEAGIARIHAVTNGGSENEAFSRTILDQILISSLYEESKQFKDDEDTSNPSHAHPSSTSDTNTQDTTRQEDPAELELLHEMPFSKLVTYEGQTRLLTRSADYSIWYDNASKKTLATNPLFVEAKRRYQTDASLPQLVAYMGIVHATRTEESKQNCVVYGIASDGRDFRFCRINNDGGFVSTRLLQWVWDKDKIYSIMRSLIRAAALSSPSTTPIKDPMRRKIILASFGSPQHSQKIDFGLEEFEVFEADDEECDFIKI</sequence>
<evidence type="ECO:0000313" key="2">
    <source>
        <dbReference type="EMBL" id="PSS27070.1"/>
    </source>
</evidence>
<evidence type="ECO:0000256" key="1">
    <source>
        <dbReference type="SAM" id="MobiDB-lite"/>
    </source>
</evidence>
<feature type="region of interest" description="Disordered" evidence="1">
    <location>
        <begin position="132"/>
        <end position="162"/>
    </location>
</feature>
<evidence type="ECO:0000313" key="3">
    <source>
        <dbReference type="Proteomes" id="UP000241818"/>
    </source>
</evidence>
<name>A0A2T3BCD1_AMORE</name>
<dbReference type="STRING" id="857342.A0A2T3BCD1"/>
<proteinExistence type="predicted"/>
<accession>A0A2T3BCD1</accession>
<dbReference type="EMBL" id="KZ679006">
    <property type="protein sequence ID" value="PSS27070.1"/>
    <property type="molecule type" value="Genomic_DNA"/>
</dbReference>
<keyword evidence="3" id="KW-1185">Reference proteome</keyword>
<reference evidence="2 3" key="1">
    <citation type="journal article" date="2018" name="New Phytol.">
        <title>Comparative genomics and transcriptomics depict ericoid mycorrhizal fungi as versatile saprotrophs and plant mutualists.</title>
        <authorList>
            <person name="Martino E."/>
            <person name="Morin E."/>
            <person name="Grelet G.A."/>
            <person name="Kuo A."/>
            <person name="Kohler A."/>
            <person name="Daghino S."/>
            <person name="Barry K.W."/>
            <person name="Cichocki N."/>
            <person name="Clum A."/>
            <person name="Dockter R.B."/>
            <person name="Hainaut M."/>
            <person name="Kuo R.C."/>
            <person name="LaButti K."/>
            <person name="Lindahl B.D."/>
            <person name="Lindquist E.A."/>
            <person name="Lipzen A."/>
            <person name="Khouja H.R."/>
            <person name="Magnuson J."/>
            <person name="Murat C."/>
            <person name="Ohm R.A."/>
            <person name="Singer S.W."/>
            <person name="Spatafora J.W."/>
            <person name="Wang M."/>
            <person name="Veneault-Fourrey C."/>
            <person name="Henrissat B."/>
            <person name="Grigoriev I.V."/>
            <person name="Martin F.M."/>
            <person name="Perotto S."/>
        </authorList>
    </citation>
    <scope>NUCLEOTIDE SEQUENCE [LARGE SCALE GENOMIC DNA]</scope>
    <source>
        <strain evidence="2 3">ATCC 22711</strain>
    </source>
</reference>
<dbReference type="InParanoid" id="A0A2T3BCD1"/>
<dbReference type="OrthoDB" id="2103397at2759"/>
<dbReference type="RefSeq" id="XP_024724595.1">
    <property type="nucleotide sequence ID" value="XM_024868483.1"/>
</dbReference>
<dbReference type="AlphaFoldDB" id="A0A2T3BCD1"/>
<feature type="compositionally biased region" description="Low complexity" evidence="1">
    <location>
        <begin position="148"/>
        <end position="158"/>
    </location>
</feature>
<dbReference type="GeneID" id="36576564"/>
<gene>
    <name evidence="2" type="ORF">M430DRAFT_54667</name>
</gene>
<organism evidence="2 3">
    <name type="scientific">Amorphotheca resinae ATCC 22711</name>
    <dbReference type="NCBI Taxonomy" id="857342"/>
    <lineage>
        <taxon>Eukaryota</taxon>
        <taxon>Fungi</taxon>
        <taxon>Dikarya</taxon>
        <taxon>Ascomycota</taxon>
        <taxon>Pezizomycotina</taxon>
        <taxon>Leotiomycetes</taxon>
        <taxon>Helotiales</taxon>
        <taxon>Amorphothecaceae</taxon>
        <taxon>Amorphotheca</taxon>
    </lineage>
</organism>
<protein>
    <submittedName>
        <fullName evidence="2">Uncharacterized protein</fullName>
    </submittedName>
</protein>
<dbReference type="Proteomes" id="UP000241818">
    <property type="component" value="Unassembled WGS sequence"/>
</dbReference>